<feature type="transmembrane region" description="Helical" evidence="1">
    <location>
        <begin position="92"/>
        <end position="112"/>
    </location>
</feature>
<evidence type="ECO:0000256" key="1">
    <source>
        <dbReference type="SAM" id="Phobius"/>
    </source>
</evidence>
<dbReference type="EMBL" id="CP090163">
    <property type="protein sequence ID" value="UJO11316.1"/>
    <property type="molecule type" value="Genomic_DNA"/>
</dbReference>
<protein>
    <submittedName>
        <fullName evidence="2">Uncharacterized protein</fullName>
    </submittedName>
</protein>
<reference evidence="2" key="2">
    <citation type="journal article" date="2022" name="Microb. Genom.">
        <title>A chromosome-scale genome assembly of the tomato pathogen Cladosporium fulvum reveals a compartmentalized genome architecture and the presence of a dispensable chromosome.</title>
        <authorList>
            <person name="Zaccaron A.Z."/>
            <person name="Chen L.H."/>
            <person name="Samaras A."/>
            <person name="Stergiopoulos I."/>
        </authorList>
    </citation>
    <scope>NUCLEOTIDE SEQUENCE</scope>
    <source>
        <strain evidence="2">Race5_Kim</strain>
    </source>
</reference>
<dbReference type="Proteomes" id="UP000756132">
    <property type="component" value="Chromosome 1"/>
</dbReference>
<dbReference type="AlphaFoldDB" id="A0A9Q8L5M6"/>
<keyword evidence="3" id="KW-1185">Reference proteome</keyword>
<dbReference type="KEGG" id="ffu:CLAFUR5_00140"/>
<dbReference type="GeneID" id="71980018"/>
<reference evidence="2" key="1">
    <citation type="submission" date="2021-12" db="EMBL/GenBank/DDBJ databases">
        <authorList>
            <person name="Zaccaron A."/>
            <person name="Stergiopoulos I."/>
        </authorList>
    </citation>
    <scope>NUCLEOTIDE SEQUENCE</scope>
    <source>
        <strain evidence="2">Race5_Kim</strain>
    </source>
</reference>
<sequence length="142" mass="15747">MAADDEFSSALKNDIHKAIDILTKQIIKTSNFHPSHETGTNTPQDATSQYLLGAATKHEDAFRFLRHARGEDPNVCLLDCKDCNCYNLSQNASLVLLVILLGLAMMSAWTLWKKPKGKDEMAKLGLSGLALVVLWVMYNDLP</sequence>
<accession>A0A9Q8L5M6</accession>
<keyword evidence="1" id="KW-0472">Membrane</keyword>
<keyword evidence="1" id="KW-0812">Transmembrane</keyword>
<proteinExistence type="predicted"/>
<evidence type="ECO:0000313" key="2">
    <source>
        <dbReference type="EMBL" id="UJO11316.1"/>
    </source>
</evidence>
<name>A0A9Q8L5M6_PASFU</name>
<evidence type="ECO:0000313" key="3">
    <source>
        <dbReference type="Proteomes" id="UP000756132"/>
    </source>
</evidence>
<gene>
    <name evidence="2" type="ORF">CLAFUR5_00140</name>
</gene>
<dbReference type="RefSeq" id="XP_047755682.1">
    <property type="nucleotide sequence ID" value="XM_047899288.1"/>
</dbReference>
<keyword evidence="1" id="KW-1133">Transmembrane helix</keyword>
<feature type="transmembrane region" description="Helical" evidence="1">
    <location>
        <begin position="121"/>
        <end position="138"/>
    </location>
</feature>
<organism evidence="2 3">
    <name type="scientific">Passalora fulva</name>
    <name type="common">Tomato leaf mold</name>
    <name type="synonym">Cladosporium fulvum</name>
    <dbReference type="NCBI Taxonomy" id="5499"/>
    <lineage>
        <taxon>Eukaryota</taxon>
        <taxon>Fungi</taxon>
        <taxon>Dikarya</taxon>
        <taxon>Ascomycota</taxon>
        <taxon>Pezizomycotina</taxon>
        <taxon>Dothideomycetes</taxon>
        <taxon>Dothideomycetidae</taxon>
        <taxon>Mycosphaerellales</taxon>
        <taxon>Mycosphaerellaceae</taxon>
        <taxon>Fulvia</taxon>
    </lineage>
</organism>